<dbReference type="Proteomes" id="UP001301442">
    <property type="component" value="Chromosome"/>
</dbReference>
<protein>
    <recommendedName>
        <fullName evidence="4">DUF3426 domain-containing protein</fullName>
    </recommendedName>
</protein>
<name>A0ABZ0GJH8_9GAMM</name>
<proteinExistence type="predicted"/>
<keyword evidence="1" id="KW-1133">Transmembrane helix</keyword>
<dbReference type="RefSeq" id="WP_348394845.1">
    <property type="nucleotide sequence ID" value="NZ_CP136600.1"/>
</dbReference>
<evidence type="ECO:0000313" key="3">
    <source>
        <dbReference type="Proteomes" id="UP001301442"/>
    </source>
</evidence>
<organism evidence="2 3">
    <name type="scientific">Thalassotalea fonticola</name>
    <dbReference type="NCBI Taxonomy" id="3065649"/>
    <lineage>
        <taxon>Bacteria</taxon>
        <taxon>Pseudomonadati</taxon>
        <taxon>Pseudomonadota</taxon>
        <taxon>Gammaproteobacteria</taxon>
        <taxon>Alteromonadales</taxon>
        <taxon>Colwelliaceae</taxon>
        <taxon>Thalassotalea</taxon>
    </lineage>
</organism>
<evidence type="ECO:0000256" key="1">
    <source>
        <dbReference type="SAM" id="Phobius"/>
    </source>
</evidence>
<evidence type="ECO:0000313" key="2">
    <source>
        <dbReference type="EMBL" id="WOH36031.1"/>
    </source>
</evidence>
<keyword evidence="1" id="KW-0472">Membrane</keyword>
<gene>
    <name evidence="2" type="ORF">RI844_11680</name>
</gene>
<keyword evidence="3" id="KW-1185">Reference proteome</keyword>
<keyword evidence="1" id="KW-0812">Transmembrane</keyword>
<sequence length="137" mass="15742">MLTREERSRRIKRNAAIKKVALAACGVLLLFWVMLSLSIQRDDSVVLNESWHECIPNQCSYKITINNTSRISKTAYVRIKAYFQKSHPDGGDTFHIVNTERMEVYLEQSEQRVLEGVIKVPLEAHFLKFSVGDVNSD</sequence>
<dbReference type="EMBL" id="CP136600">
    <property type="protein sequence ID" value="WOH36031.1"/>
    <property type="molecule type" value="Genomic_DNA"/>
</dbReference>
<feature type="transmembrane region" description="Helical" evidence="1">
    <location>
        <begin position="20"/>
        <end position="39"/>
    </location>
</feature>
<reference evidence="2 3" key="1">
    <citation type="submission" date="2023-09" db="EMBL/GenBank/DDBJ databases">
        <authorList>
            <person name="Qi X."/>
        </authorList>
    </citation>
    <scope>NUCLEOTIDE SEQUENCE [LARGE SCALE GENOMIC DNA]</scope>
    <source>
        <strain evidence="2 3">S1-1</strain>
    </source>
</reference>
<evidence type="ECO:0008006" key="4">
    <source>
        <dbReference type="Google" id="ProtNLM"/>
    </source>
</evidence>
<accession>A0ABZ0GJH8</accession>